<name>A0A929RUR4_9BACT</name>
<feature type="transmembrane region" description="Helical" evidence="7">
    <location>
        <begin position="95"/>
        <end position="118"/>
    </location>
</feature>
<feature type="transmembrane region" description="Helical" evidence="7">
    <location>
        <begin position="20"/>
        <end position="39"/>
    </location>
</feature>
<dbReference type="RefSeq" id="WP_303762620.1">
    <property type="nucleotide sequence ID" value="NZ_JABZGR010000001.1"/>
</dbReference>
<dbReference type="InterPro" id="IPR001640">
    <property type="entry name" value="Lgt"/>
</dbReference>
<comment type="similarity">
    <text evidence="1 7">Belongs to the Lgt family.</text>
</comment>
<evidence type="ECO:0000256" key="1">
    <source>
        <dbReference type="ARBA" id="ARBA00007150"/>
    </source>
</evidence>
<dbReference type="AlphaFoldDB" id="A0A929RUR4"/>
<dbReference type="GO" id="GO:0042158">
    <property type="term" value="P:lipoprotein biosynthetic process"/>
    <property type="evidence" value="ECO:0007669"/>
    <property type="project" value="UniProtKB-UniRule"/>
</dbReference>
<evidence type="ECO:0000256" key="6">
    <source>
        <dbReference type="ARBA" id="ARBA00023136"/>
    </source>
</evidence>
<dbReference type="EC" id="2.5.1.145" evidence="7"/>
<feature type="binding site" evidence="7">
    <location>
        <position position="146"/>
    </location>
    <ligand>
        <name>a 1,2-diacyl-sn-glycero-3-phospho-(1'-sn-glycerol)</name>
        <dbReference type="ChEBI" id="CHEBI:64716"/>
    </ligand>
</feature>
<evidence type="ECO:0000256" key="2">
    <source>
        <dbReference type="ARBA" id="ARBA00022475"/>
    </source>
</evidence>
<evidence type="ECO:0000313" key="9">
    <source>
        <dbReference type="Proteomes" id="UP000704068"/>
    </source>
</evidence>
<feature type="transmembrane region" description="Helical" evidence="7">
    <location>
        <begin position="51"/>
        <end position="75"/>
    </location>
</feature>
<comment type="caution">
    <text evidence="8">The sequence shown here is derived from an EMBL/GenBank/DDBJ whole genome shotgun (WGS) entry which is preliminary data.</text>
</comment>
<evidence type="ECO:0000256" key="3">
    <source>
        <dbReference type="ARBA" id="ARBA00022679"/>
    </source>
</evidence>
<proteinExistence type="inferred from homology"/>
<accession>A0A929RUR4</accession>
<feature type="transmembrane region" description="Helical" evidence="7">
    <location>
        <begin position="182"/>
        <end position="199"/>
    </location>
</feature>
<feature type="transmembrane region" description="Helical" evidence="7">
    <location>
        <begin position="206"/>
        <end position="226"/>
    </location>
</feature>
<dbReference type="PANTHER" id="PTHR30589">
    <property type="entry name" value="PROLIPOPROTEIN DIACYLGLYCERYL TRANSFERASE"/>
    <property type="match status" value="1"/>
</dbReference>
<comment type="catalytic activity">
    <reaction evidence="7">
        <text>L-cysteinyl-[prolipoprotein] + a 1,2-diacyl-sn-glycero-3-phospho-(1'-sn-glycerol) = an S-1,2-diacyl-sn-glyceryl-L-cysteinyl-[prolipoprotein] + sn-glycerol 1-phosphate + H(+)</text>
        <dbReference type="Rhea" id="RHEA:56712"/>
        <dbReference type="Rhea" id="RHEA-COMP:14679"/>
        <dbReference type="Rhea" id="RHEA-COMP:14680"/>
        <dbReference type="ChEBI" id="CHEBI:15378"/>
        <dbReference type="ChEBI" id="CHEBI:29950"/>
        <dbReference type="ChEBI" id="CHEBI:57685"/>
        <dbReference type="ChEBI" id="CHEBI:64716"/>
        <dbReference type="ChEBI" id="CHEBI:140658"/>
        <dbReference type="EC" id="2.5.1.145"/>
    </reaction>
</comment>
<keyword evidence="3 7" id="KW-0808">Transferase</keyword>
<dbReference type="Pfam" id="PF01790">
    <property type="entry name" value="LGT"/>
    <property type="match status" value="1"/>
</dbReference>
<dbReference type="NCBIfam" id="TIGR00544">
    <property type="entry name" value="lgt"/>
    <property type="match status" value="1"/>
</dbReference>
<dbReference type="PANTHER" id="PTHR30589:SF0">
    <property type="entry name" value="PHOSPHATIDYLGLYCEROL--PROLIPOPROTEIN DIACYLGLYCERYL TRANSFERASE"/>
    <property type="match status" value="1"/>
</dbReference>
<dbReference type="EMBL" id="JABZGR010000001">
    <property type="protein sequence ID" value="MBF0969605.1"/>
    <property type="molecule type" value="Genomic_DNA"/>
</dbReference>
<keyword evidence="5 7" id="KW-1133">Transmembrane helix</keyword>
<reference evidence="8" key="1">
    <citation type="submission" date="2020-04" db="EMBL/GenBank/DDBJ databases">
        <title>Deep metagenomics examines the oral microbiome during advanced dental caries in children, revealing novel taxa and co-occurrences with host molecules.</title>
        <authorList>
            <person name="Baker J.L."/>
            <person name="Morton J.T."/>
            <person name="Dinis M."/>
            <person name="Alvarez R."/>
            <person name="Tran N.C."/>
            <person name="Knight R."/>
            <person name="Edlund A."/>
        </authorList>
    </citation>
    <scope>NUCLEOTIDE SEQUENCE</scope>
    <source>
        <strain evidence="8">JCVI_34_bin.1</strain>
    </source>
</reference>
<dbReference type="HAMAP" id="MF_01147">
    <property type="entry name" value="Lgt"/>
    <property type="match status" value="1"/>
</dbReference>
<evidence type="ECO:0000313" key="8">
    <source>
        <dbReference type="EMBL" id="MBF0969605.1"/>
    </source>
</evidence>
<sequence length="283" mass="32543">MVWDPDIYAFHIFGYGVRWYGLWWVIGLMIAYLVVQRLYKRQGLGDEKFDSLFIYAFVGIILGARLGHCLLYDPAYFLTHPLEIFLPAVKVDGHWQFTGFTGLASHGGTLGLMIALWLYVRKTKVNLMRVLDNIAIATPIAAACIRMGNFWNSEIVGKPTTSALGVVFVHNHENFARYPGQLFEAAFYFILFPIGLLLYRQYKDKIATGWFFGWVLTCIFSFRFFIEFLKEVQEPWERTMVSYIGINQGQLLSLPFIILGVYCWAGGKRCRRLGEKPQSTQKA</sequence>
<comment type="function">
    <text evidence="7">Catalyzes the transfer of the diacylglyceryl group from phosphatidylglycerol to the sulfhydryl group of the N-terminal cysteine of a prolipoprotein, the first step in the formation of mature lipoproteins.</text>
</comment>
<dbReference type="GO" id="GO:0008961">
    <property type="term" value="F:phosphatidylglycerol-prolipoprotein diacylglyceryl transferase activity"/>
    <property type="evidence" value="ECO:0007669"/>
    <property type="project" value="UniProtKB-UniRule"/>
</dbReference>
<keyword evidence="2 7" id="KW-1003">Cell membrane</keyword>
<comment type="pathway">
    <text evidence="7">Protein modification; lipoprotein biosynthesis (diacylglyceryl transfer).</text>
</comment>
<protein>
    <recommendedName>
        <fullName evidence="7">Phosphatidylglycerol--prolipoprotein diacylglyceryl transferase</fullName>
        <ecNumber evidence="7">2.5.1.145</ecNumber>
    </recommendedName>
</protein>
<evidence type="ECO:0000256" key="7">
    <source>
        <dbReference type="HAMAP-Rule" id="MF_01147"/>
    </source>
</evidence>
<keyword evidence="4 7" id="KW-0812">Transmembrane</keyword>
<keyword evidence="6 7" id="KW-0472">Membrane</keyword>
<feature type="transmembrane region" description="Helical" evidence="7">
    <location>
        <begin position="130"/>
        <end position="151"/>
    </location>
</feature>
<evidence type="ECO:0000256" key="4">
    <source>
        <dbReference type="ARBA" id="ARBA00022692"/>
    </source>
</evidence>
<evidence type="ECO:0000256" key="5">
    <source>
        <dbReference type="ARBA" id="ARBA00022989"/>
    </source>
</evidence>
<organism evidence="8 9">
    <name type="scientific">Alloprevotella tannerae</name>
    <dbReference type="NCBI Taxonomy" id="76122"/>
    <lineage>
        <taxon>Bacteria</taxon>
        <taxon>Pseudomonadati</taxon>
        <taxon>Bacteroidota</taxon>
        <taxon>Bacteroidia</taxon>
        <taxon>Bacteroidales</taxon>
        <taxon>Prevotellaceae</taxon>
        <taxon>Alloprevotella</taxon>
    </lineage>
</organism>
<dbReference type="Proteomes" id="UP000704068">
    <property type="component" value="Unassembled WGS sequence"/>
</dbReference>
<dbReference type="GO" id="GO:0005886">
    <property type="term" value="C:plasma membrane"/>
    <property type="evidence" value="ECO:0007669"/>
    <property type="project" value="UniProtKB-SubCell"/>
</dbReference>
<gene>
    <name evidence="7 8" type="primary">lgt</name>
    <name evidence="8" type="ORF">HXK21_00975</name>
</gene>
<feature type="transmembrane region" description="Helical" evidence="7">
    <location>
        <begin position="246"/>
        <end position="265"/>
    </location>
</feature>
<comment type="subcellular location">
    <subcellularLocation>
        <location evidence="7">Cell membrane</location>
        <topology evidence="7">Multi-pass membrane protein</topology>
    </subcellularLocation>
</comment>